<dbReference type="AlphaFoldDB" id="A0A401ZVH5"/>
<dbReference type="Pfam" id="PF01026">
    <property type="entry name" value="TatD_DNase"/>
    <property type="match status" value="1"/>
</dbReference>
<dbReference type="CDD" id="cd01310">
    <property type="entry name" value="TatD_DNAse"/>
    <property type="match status" value="1"/>
</dbReference>
<gene>
    <name evidence="4" type="ORF">KTT_07600</name>
</gene>
<feature type="binding site" evidence="3">
    <location>
        <position position="153"/>
    </location>
    <ligand>
        <name>a divalent metal cation</name>
        <dbReference type="ChEBI" id="CHEBI:60240"/>
        <label>2</label>
    </ligand>
</feature>
<dbReference type="PROSITE" id="PS01137">
    <property type="entry name" value="TATD_1"/>
    <property type="match status" value="1"/>
</dbReference>
<evidence type="ECO:0000313" key="4">
    <source>
        <dbReference type="EMBL" id="GCE10901.1"/>
    </source>
</evidence>
<keyword evidence="2" id="KW-0378">Hydrolase</keyword>
<keyword evidence="5" id="KW-1185">Reference proteome</keyword>
<dbReference type="InterPro" id="IPR001130">
    <property type="entry name" value="TatD-like"/>
</dbReference>
<proteinExistence type="predicted"/>
<dbReference type="GO" id="GO:0016788">
    <property type="term" value="F:hydrolase activity, acting on ester bonds"/>
    <property type="evidence" value="ECO:0007669"/>
    <property type="project" value="InterPro"/>
</dbReference>
<dbReference type="FunFam" id="3.20.20.140:FF:000005">
    <property type="entry name" value="TatD family hydrolase"/>
    <property type="match status" value="1"/>
</dbReference>
<dbReference type="InterPro" id="IPR015991">
    <property type="entry name" value="TatD/YcfH-like"/>
</dbReference>
<dbReference type="GO" id="GO:0046872">
    <property type="term" value="F:metal ion binding"/>
    <property type="evidence" value="ECO:0007669"/>
    <property type="project" value="UniProtKB-KW"/>
</dbReference>
<name>A0A401ZVH5_9CHLR</name>
<keyword evidence="1 3" id="KW-0479">Metal-binding</keyword>
<dbReference type="GO" id="GO:0004536">
    <property type="term" value="F:DNA nuclease activity"/>
    <property type="evidence" value="ECO:0007669"/>
    <property type="project" value="InterPro"/>
</dbReference>
<dbReference type="PANTHER" id="PTHR46124:SF2">
    <property type="entry name" value="D-AMINOACYL-TRNA DEACYLASE"/>
    <property type="match status" value="1"/>
</dbReference>
<accession>A0A401ZVH5</accession>
<dbReference type="EMBL" id="BIFR01000001">
    <property type="protein sequence ID" value="GCE10901.1"/>
    <property type="molecule type" value="Genomic_DNA"/>
</dbReference>
<dbReference type="GO" id="GO:0005829">
    <property type="term" value="C:cytosol"/>
    <property type="evidence" value="ECO:0007669"/>
    <property type="project" value="TreeGrafter"/>
</dbReference>
<feature type="binding site" evidence="3">
    <location>
        <position position="6"/>
    </location>
    <ligand>
        <name>a divalent metal cation</name>
        <dbReference type="ChEBI" id="CHEBI:60240"/>
        <label>1</label>
    </ligand>
</feature>
<comment type="caution">
    <text evidence="4">The sequence shown here is derived from an EMBL/GenBank/DDBJ whole genome shotgun (WGS) entry which is preliminary data.</text>
</comment>
<dbReference type="OrthoDB" id="9810005at2"/>
<dbReference type="NCBIfam" id="TIGR00010">
    <property type="entry name" value="YchF/TatD family DNA exonuclease"/>
    <property type="match status" value="1"/>
</dbReference>
<dbReference type="SUPFAM" id="SSF51556">
    <property type="entry name" value="Metallo-dependent hydrolases"/>
    <property type="match status" value="1"/>
</dbReference>
<dbReference type="Proteomes" id="UP000287352">
    <property type="component" value="Unassembled WGS sequence"/>
</dbReference>
<evidence type="ECO:0000313" key="5">
    <source>
        <dbReference type="Proteomes" id="UP000287352"/>
    </source>
</evidence>
<feature type="binding site" evidence="3">
    <location>
        <position position="129"/>
    </location>
    <ligand>
        <name>a divalent metal cation</name>
        <dbReference type="ChEBI" id="CHEBI:60240"/>
        <label>2</label>
    </ligand>
</feature>
<protein>
    <recommendedName>
        <fullName evidence="6">Hydrolase TatD</fullName>
    </recommendedName>
</protein>
<evidence type="ECO:0000256" key="2">
    <source>
        <dbReference type="ARBA" id="ARBA00022801"/>
    </source>
</evidence>
<evidence type="ECO:0008006" key="6">
    <source>
        <dbReference type="Google" id="ProtNLM"/>
    </source>
</evidence>
<organism evidence="4 5">
    <name type="scientific">Tengunoibacter tsumagoiensis</name>
    <dbReference type="NCBI Taxonomy" id="2014871"/>
    <lineage>
        <taxon>Bacteria</taxon>
        <taxon>Bacillati</taxon>
        <taxon>Chloroflexota</taxon>
        <taxon>Ktedonobacteria</taxon>
        <taxon>Ktedonobacterales</taxon>
        <taxon>Dictyobacteraceae</taxon>
        <taxon>Tengunoibacter</taxon>
    </lineage>
</organism>
<dbReference type="InterPro" id="IPR032466">
    <property type="entry name" value="Metal_Hydrolase"/>
</dbReference>
<feature type="binding site" evidence="3">
    <location>
        <position position="8"/>
    </location>
    <ligand>
        <name>a divalent metal cation</name>
        <dbReference type="ChEBI" id="CHEBI:60240"/>
        <label>1</label>
    </ligand>
</feature>
<feature type="binding site" evidence="3">
    <location>
        <position position="93"/>
    </location>
    <ligand>
        <name>a divalent metal cation</name>
        <dbReference type="ChEBI" id="CHEBI:60240"/>
        <label>1</label>
    </ligand>
</feature>
<dbReference type="Gene3D" id="3.20.20.140">
    <property type="entry name" value="Metal-dependent hydrolases"/>
    <property type="match status" value="1"/>
</dbReference>
<sequence length="261" mass="28924">MLIDSHTHIDTSRFDADRAEVIAAAFAGGVTRMIDPGCDLPSSQAALLLAKAYPGRIFAGVGVHPHESTTYTPEVEAHLRQMLQEPEVVAVGEFGLDYFRMLSPRDVQREVFCAHLRLAREYNRPCIIHVREAHEDVVELLRAYGQDLRGVFHCFSGDVAQAEECLSFPGFLLSFAGPLTKQGNALPDVARMVPLERVLVETDSPYLVPKPEKARRNEPLFVRHTAAKLAELRGMTLEEIARVTTANAVRLFGLGEIHEAV</sequence>
<evidence type="ECO:0000256" key="3">
    <source>
        <dbReference type="PIRSR" id="PIRSR005902-1"/>
    </source>
</evidence>
<dbReference type="PANTHER" id="PTHR46124">
    <property type="entry name" value="D-AMINOACYL-TRNA DEACYLASE"/>
    <property type="match status" value="1"/>
</dbReference>
<dbReference type="PIRSF" id="PIRSF005902">
    <property type="entry name" value="DNase_TatD"/>
    <property type="match status" value="1"/>
</dbReference>
<dbReference type="RefSeq" id="WP_126578468.1">
    <property type="nucleotide sequence ID" value="NZ_BIFR01000001.1"/>
</dbReference>
<reference evidence="5" key="1">
    <citation type="submission" date="2018-12" db="EMBL/GenBank/DDBJ databases">
        <title>Tengunoibacter tsumagoiensis gen. nov., sp. nov., Dictyobacter kobayashii sp. nov., D. alpinus sp. nov., and D. joshuensis sp. nov. and description of Dictyobacteraceae fam. nov. within the order Ktedonobacterales isolated from Tengu-no-mugimeshi.</title>
        <authorList>
            <person name="Wang C.M."/>
            <person name="Zheng Y."/>
            <person name="Sakai Y."/>
            <person name="Toyoda A."/>
            <person name="Minakuchi Y."/>
            <person name="Abe K."/>
            <person name="Yokota A."/>
            <person name="Yabe S."/>
        </authorList>
    </citation>
    <scope>NUCLEOTIDE SEQUENCE [LARGE SCALE GENOMIC DNA]</scope>
    <source>
        <strain evidence="5">Uno3</strain>
    </source>
</reference>
<dbReference type="InterPro" id="IPR018228">
    <property type="entry name" value="DNase_TatD-rel_CS"/>
</dbReference>
<evidence type="ECO:0000256" key="1">
    <source>
        <dbReference type="ARBA" id="ARBA00022723"/>
    </source>
</evidence>
<feature type="binding site" evidence="3">
    <location>
        <position position="203"/>
    </location>
    <ligand>
        <name>a divalent metal cation</name>
        <dbReference type="ChEBI" id="CHEBI:60240"/>
        <label>1</label>
    </ligand>
</feature>